<dbReference type="Proteomes" id="UP000094236">
    <property type="component" value="Unassembled WGS sequence"/>
</dbReference>
<dbReference type="EMBL" id="KV454013">
    <property type="protein sequence ID" value="ODV95792.1"/>
    <property type="molecule type" value="Genomic_DNA"/>
</dbReference>
<feature type="transmembrane region" description="Helical" evidence="1">
    <location>
        <begin position="37"/>
        <end position="56"/>
    </location>
</feature>
<keyword evidence="3" id="KW-1185">Reference proteome</keyword>
<keyword evidence="1" id="KW-0812">Transmembrane</keyword>
<protein>
    <submittedName>
        <fullName evidence="2">Uncharacterized protein</fullName>
    </submittedName>
</protein>
<organism evidence="2 3">
    <name type="scientific">Pachysolen tannophilus NRRL Y-2460</name>
    <dbReference type="NCBI Taxonomy" id="669874"/>
    <lineage>
        <taxon>Eukaryota</taxon>
        <taxon>Fungi</taxon>
        <taxon>Dikarya</taxon>
        <taxon>Ascomycota</taxon>
        <taxon>Saccharomycotina</taxon>
        <taxon>Pichiomycetes</taxon>
        <taxon>Pachysolenaceae</taxon>
        <taxon>Pachysolen</taxon>
    </lineage>
</organism>
<proteinExistence type="predicted"/>
<dbReference type="AlphaFoldDB" id="A0A1E4TVK2"/>
<evidence type="ECO:0000313" key="2">
    <source>
        <dbReference type="EMBL" id="ODV95792.1"/>
    </source>
</evidence>
<keyword evidence="1" id="KW-0472">Membrane</keyword>
<gene>
    <name evidence="2" type="ORF">PACTADRAFT_49239</name>
</gene>
<evidence type="ECO:0000313" key="3">
    <source>
        <dbReference type="Proteomes" id="UP000094236"/>
    </source>
</evidence>
<evidence type="ECO:0000256" key="1">
    <source>
        <dbReference type="SAM" id="Phobius"/>
    </source>
</evidence>
<reference evidence="3" key="1">
    <citation type="submission" date="2016-05" db="EMBL/GenBank/DDBJ databases">
        <title>Comparative genomics of biotechnologically important yeasts.</title>
        <authorList>
            <consortium name="DOE Joint Genome Institute"/>
            <person name="Riley R."/>
            <person name="Haridas S."/>
            <person name="Wolfe K.H."/>
            <person name="Lopes M.R."/>
            <person name="Hittinger C.T."/>
            <person name="Goker M."/>
            <person name="Salamov A."/>
            <person name="Wisecaver J."/>
            <person name="Long T.M."/>
            <person name="Aerts A.L."/>
            <person name="Barry K."/>
            <person name="Choi C."/>
            <person name="Clum A."/>
            <person name="Coughlan A.Y."/>
            <person name="Deshpande S."/>
            <person name="Douglass A.P."/>
            <person name="Hanson S.J."/>
            <person name="Klenk H.-P."/>
            <person name="Labutti K."/>
            <person name="Lapidus A."/>
            <person name="Lindquist E."/>
            <person name="Lipzen A."/>
            <person name="Meier-Kolthoff J.P."/>
            <person name="Ohm R.A."/>
            <person name="Otillar R.P."/>
            <person name="Pangilinan J."/>
            <person name="Peng Y."/>
            <person name="Rokas A."/>
            <person name="Rosa C.A."/>
            <person name="Scheuner C."/>
            <person name="Sibirny A.A."/>
            <person name="Slot J.C."/>
            <person name="Stielow J.B."/>
            <person name="Sun H."/>
            <person name="Kurtzman C.P."/>
            <person name="Blackwell M."/>
            <person name="Grigoriev I.V."/>
            <person name="Jeffries T.W."/>
        </authorList>
    </citation>
    <scope>NUCLEOTIDE SEQUENCE [LARGE SCALE GENOMIC DNA]</scope>
    <source>
        <strain evidence="3">NRRL Y-2460</strain>
    </source>
</reference>
<sequence>MSYAEKPRSRSSPQKTLKDFKKTKSLLRGKKFKLRKIASTLSANFFSKILIFLSYYSQYK</sequence>
<accession>A0A1E4TVK2</accession>
<keyword evidence="1" id="KW-1133">Transmembrane helix</keyword>
<name>A0A1E4TVK2_PACTA</name>